<feature type="transmembrane region" description="Helical" evidence="7">
    <location>
        <begin position="209"/>
        <end position="232"/>
    </location>
</feature>
<dbReference type="InterPro" id="IPR050327">
    <property type="entry name" value="Proton-linked_MCT"/>
</dbReference>
<keyword evidence="10" id="KW-1185">Reference proteome</keyword>
<feature type="domain" description="Major facilitator superfamily (MFS) profile" evidence="8">
    <location>
        <begin position="1"/>
        <end position="397"/>
    </location>
</feature>
<organism evidence="9 10">
    <name type="scientific">Hyaloscypha hepaticicola</name>
    <dbReference type="NCBI Taxonomy" id="2082293"/>
    <lineage>
        <taxon>Eukaryota</taxon>
        <taxon>Fungi</taxon>
        <taxon>Dikarya</taxon>
        <taxon>Ascomycota</taxon>
        <taxon>Pezizomycotina</taxon>
        <taxon>Leotiomycetes</taxon>
        <taxon>Helotiales</taxon>
        <taxon>Hyaloscyphaceae</taxon>
        <taxon>Hyaloscypha</taxon>
    </lineage>
</organism>
<dbReference type="EMBL" id="KZ613484">
    <property type="protein sequence ID" value="PMD20545.1"/>
    <property type="molecule type" value="Genomic_DNA"/>
</dbReference>
<dbReference type="OrthoDB" id="5667at2759"/>
<feature type="transmembrane region" description="Helical" evidence="7">
    <location>
        <begin position="133"/>
        <end position="153"/>
    </location>
</feature>
<evidence type="ECO:0000256" key="4">
    <source>
        <dbReference type="ARBA" id="ARBA00022692"/>
    </source>
</evidence>
<keyword evidence="6 7" id="KW-0472">Membrane</keyword>
<feature type="transmembrane region" description="Helical" evidence="7">
    <location>
        <begin position="101"/>
        <end position="121"/>
    </location>
</feature>
<feature type="transmembrane region" description="Helical" evidence="7">
    <location>
        <begin position="46"/>
        <end position="65"/>
    </location>
</feature>
<name>A0A2J6Q2Q9_9HELO</name>
<feature type="transmembrane region" description="Helical" evidence="7">
    <location>
        <begin position="244"/>
        <end position="263"/>
    </location>
</feature>
<dbReference type="PROSITE" id="PS50850">
    <property type="entry name" value="MFS"/>
    <property type="match status" value="1"/>
</dbReference>
<protein>
    <submittedName>
        <fullName evidence="9">Monocarboxylate permease-like protein, mch4</fullName>
    </submittedName>
</protein>
<dbReference type="GO" id="GO:0022857">
    <property type="term" value="F:transmembrane transporter activity"/>
    <property type="evidence" value="ECO:0007669"/>
    <property type="project" value="InterPro"/>
</dbReference>
<evidence type="ECO:0000256" key="3">
    <source>
        <dbReference type="ARBA" id="ARBA00022448"/>
    </source>
</evidence>
<dbReference type="PANTHER" id="PTHR11360:SF224">
    <property type="entry name" value="MAJOR FACILITATOR SUPERFAMILY (MFS) PROFILE DOMAIN-CONTAINING PROTEIN-RELATED"/>
    <property type="match status" value="1"/>
</dbReference>
<keyword evidence="3" id="KW-0813">Transport</keyword>
<dbReference type="SUPFAM" id="SSF103473">
    <property type="entry name" value="MFS general substrate transporter"/>
    <property type="match status" value="1"/>
</dbReference>
<dbReference type="InterPro" id="IPR011701">
    <property type="entry name" value="MFS"/>
</dbReference>
<dbReference type="PANTHER" id="PTHR11360">
    <property type="entry name" value="MONOCARBOXYLATE TRANSPORTER"/>
    <property type="match status" value="1"/>
</dbReference>
<evidence type="ECO:0000256" key="5">
    <source>
        <dbReference type="ARBA" id="ARBA00022989"/>
    </source>
</evidence>
<feature type="transmembrane region" description="Helical" evidence="7">
    <location>
        <begin position="165"/>
        <end position="185"/>
    </location>
</feature>
<sequence>MRTWTTKSTHLGGWCCLFVSFGWINCIGVFQEYYQENLLRGYSSSTISWIPSLELFMMFFGGPFFGKTFDSFGPRGLLAAGTVLHVLGLMMTSLSTKYYQILLAQGVCSALGASAVFFAAMSSTGTWFFKKRATAFGTIASGSSLGGVIFPIMVSKLIPKIGFPWTMRSAAFLILGMCAIANLTVKSRLTPRRKKVDVMEFIRPLKEPAFAITCAGAFLFFFGTFLPFNYVILQALSHGMSLNLSIYVIPMLNAASIFGRILPGIVADRIGRFNVMIMTTAFSTIIVLGLWLPSASNAPIIVFCVLYGFSSGAFVSMLPSLVAQISPIREIGVRNGTIFLCVACAGLTGNPIGGALLSNDHGNFLHMQIFCGVTMAAGTCTFIAARWVQCGFQLKVI</sequence>
<keyword evidence="4 7" id="KW-0812">Transmembrane</keyword>
<keyword evidence="5 7" id="KW-1133">Transmembrane helix</keyword>
<feature type="transmembrane region" description="Helical" evidence="7">
    <location>
        <begin position="364"/>
        <end position="385"/>
    </location>
</feature>
<accession>A0A2J6Q2Q9</accession>
<comment type="similarity">
    <text evidence="2">Belongs to the major facilitator superfamily. Monocarboxylate porter (TC 2.A.1.13) family.</text>
</comment>
<feature type="transmembrane region" description="Helical" evidence="7">
    <location>
        <begin position="77"/>
        <end position="95"/>
    </location>
</feature>
<evidence type="ECO:0000256" key="2">
    <source>
        <dbReference type="ARBA" id="ARBA00006727"/>
    </source>
</evidence>
<dbReference type="InterPro" id="IPR020846">
    <property type="entry name" value="MFS_dom"/>
</dbReference>
<reference evidence="9 10" key="1">
    <citation type="submission" date="2016-05" db="EMBL/GenBank/DDBJ databases">
        <title>A degradative enzymes factory behind the ericoid mycorrhizal symbiosis.</title>
        <authorList>
            <consortium name="DOE Joint Genome Institute"/>
            <person name="Martino E."/>
            <person name="Morin E."/>
            <person name="Grelet G."/>
            <person name="Kuo A."/>
            <person name="Kohler A."/>
            <person name="Daghino S."/>
            <person name="Barry K."/>
            <person name="Choi C."/>
            <person name="Cichocki N."/>
            <person name="Clum A."/>
            <person name="Copeland A."/>
            <person name="Hainaut M."/>
            <person name="Haridas S."/>
            <person name="Labutti K."/>
            <person name="Lindquist E."/>
            <person name="Lipzen A."/>
            <person name="Khouja H.-R."/>
            <person name="Murat C."/>
            <person name="Ohm R."/>
            <person name="Olson A."/>
            <person name="Spatafora J."/>
            <person name="Veneault-Fourrey C."/>
            <person name="Henrissat B."/>
            <person name="Grigoriev I."/>
            <person name="Martin F."/>
            <person name="Perotto S."/>
        </authorList>
    </citation>
    <scope>NUCLEOTIDE SEQUENCE [LARGE SCALE GENOMIC DNA]</scope>
    <source>
        <strain evidence="9 10">UAMH 7357</strain>
    </source>
</reference>
<feature type="transmembrane region" description="Helical" evidence="7">
    <location>
        <begin position="12"/>
        <end position="34"/>
    </location>
</feature>
<dbReference type="InterPro" id="IPR036259">
    <property type="entry name" value="MFS_trans_sf"/>
</dbReference>
<dbReference type="Gene3D" id="1.20.1250.20">
    <property type="entry name" value="MFS general substrate transporter like domains"/>
    <property type="match status" value="1"/>
</dbReference>
<proteinExistence type="inferred from homology"/>
<dbReference type="Pfam" id="PF07690">
    <property type="entry name" value="MFS_1"/>
    <property type="match status" value="1"/>
</dbReference>
<dbReference type="Proteomes" id="UP000235672">
    <property type="component" value="Unassembled WGS sequence"/>
</dbReference>
<evidence type="ECO:0000313" key="9">
    <source>
        <dbReference type="EMBL" id="PMD20545.1"/>
    </source>
</evidence>
<evidence type="ECO:0000256" key="1">
    <source>
        <dbReference type="ARBA" id="ARBA00004141"/>
    </source>
</evidence>
<evidence type="ECO:0000256" key="7">
    <source>
        <dbReference type="SAM" id="Phobius"/>
    </source>
</evidence>
<evidence type="ECO:0000259" key="8">
    <source>
        <dbReference type="PROSITE" id="PS50850"/>
    </source>
</evidence>
<feature type="transmembrane region" description="Helical" evidence="7">
    <location>
        <begin position="275"/>
        <end position="294"/>
    </location>
</feature>
<dbReference type="AlphaFoldDB" id="A0A2J6Q2Q9"/>
<comment type="subcellular location">
    <subcellularLocation>
        <location evidence="1">Membrane</location>
        <topology evidence="1">Multi-pass membrane protein</topology>
    </subcellularLocation>
</comment>
<dbReference type="GO" id="GO:0016020">
    <property type="term" value="C:membrane"/>
    <property type="evidence" value="ECO:0007669"/>
    <property type="project" value="UniProtKB-SubCell"/>
</dbReference>
<gene>
    <name evidence="9" type="ORF">NA56DRAFT_168880</name>
</gene>
<feature type="transmembrane region" description="Helical" evidence="7">
    <location>
        <begin position="337"/>
        <end position="358"/>
    </location>
</feature>
<evidence type="ECO:0000313" key="10">
    <source>
        <dbReference type="Proteomes" id="UP000235672"/>
    </source>
</evidence>
<feature type="transmembrane region" description="Helical" evidence="7">
    <location>
        <begin position="300"/>
        <end position="325"/>
    </location>
</feature>
<evidence type="ECO:0000256" key="6">
    <source>
        <dbReference type="ARBA" id="ARBA00023136"/>
    </source>
</evidence>